<gene>
    <name evidence="1" type="ORF">AB3K24_09670</name>
</gene>
<evidence type="ECO:0000313" key="1">
    <source>
        <dbReference type="EMBL" id="MEX0381595.1"/>
    </source>
</evidence>
<reference evidence="1 2" key="1">
    <citation type="submission" date="2024-07" db="EMBL/GenBank/DDBJ databases">
        <authorList>
            <person name="Yun M."/>
        </authorList>
    </citation>
    <scope>NUCLEOTIDE SEQUENCE [LARGE SCALE GENOMIC DNA]</scope>
    <source>
        <strain evidence="1 2">MS01</strain>
    </source>
</reference>
<dbReference type="Proteomes" id="UP001556617">
    <property type="component" value="Unassembled WGS sequence"/>
</dbReference>
<name>A0ABV3S8B3_9LACO</name>
<comment type="caution">
    <text evidence="1">The sequence shown here is derived from an EMBL/GenBank/DDBJ whole genome shotgun (WGS) entry which is preliminary data.</text>
</comment>
<keyword evidence="2" id="KW-1185">Reference proteome</keyword>
<organism evidence="1 2">
    <name type="scientific">Leuconostoc aquikimchii</name>
    <dbReference type="NCBI Taxonomy" id="3236804"/>
    <lineage>
        <taxon>Bacteria</taxon>
        <taxon>Bacillati</taxon>
        <taxon>Bacillota</taxon>
        <taxon>Bacilli</taxon>
        <taxon>Lactobacillales</taxon>
        <taxon>Lactobacillaceae</taxon>
        <taxon>Leuconostoc</taxon>
    </lineage>
</organism>
<dbReference type="RefSeq" id="WP_367975423.1">
    <property type="nucleotide sequence ID" value="NZ_JBFPEQ010000001.1"/>
</dbReference>
<accession>A0ABV3S8B3</accession>
<proteinExistence type="predicted"/>
<dbReference type="EMBL" id="JBFPER010000001">
    <property type="protein sequence ID" value="MEX0381595.1"/>
    <property type="molecule type" value="Genomic_DNA"/>
</dbReference>
<evidence type="ECO:0008006" key="3">
    <source>
        <dbReference type="Google" id="ProtNLM"/>
    </source>
</evidence>
<protein>
    <recommendedName>
        <fullName evidence="3">Lactococcin 972 family bacteriocin</fullName>
    </recommendedName>
</protein>
<evidence type="ECO:0000313" key="2">
    <source>
        <dbReference type="Proteomes" id="UP001556617"/>
    </source>
</evidence>
<sequence length="128" mass="14460">MKILSRIFATVVSLSIIGISAIQIQSVSAQSYNYAQSTETAQIHYTGTQRFLPIYINSANAGYGLQAGKHVSQGYQKYTRSGKVVASGYTTKATNKYSDFYVTQKVSAWDNLSWNGPRTQYHYAWWYF</sequence>